<dbReference type="GO" id="GO:0046872">
    <property type="term" value="F:metal ion binding"/>
    <property type="evidence" value="ECO:0007669"/>
    <property type="project" value="UniProtKB-KW"/>
</dbReference>
<dbReference type="InterPro" id="IPR006638">
    <property type="entry name" value="Elp3/MiaA/NifB-like_rSAM"/>
</dbReference>
<dbReference type="InterPro" id="IPR034474">
    <property type="entry name" value="Methyltransferase_Class_D"/>
</dbReference>
<protein>
    <recommendedName>
        <fullName evidence="7">Radical SAM core domain-containing protein</fullName>
    </recommendedName>
</protein>
<reference evidence="8 9" key="1">
    <citation type="journal article" date="2016" name="Sci. Rep.">
        <title>Metabolic traits of an uncultured archaeal lineage -MSBL1- from brine pools of the Red Sea.</title>
        <authorList>
            <person name="Mwirichia R."/>
            <person name="Alam I."/>
            <person name="Rashid M."/>
            <person name="Vinu M."/>
            <person name="Ba-Alawi W."/>
            <person name="Anthony Kamau A."/>
            <person name="Kamanda Ngugi D."/>
            <person name="Goker M."/>
            <person name="Klenk H.P."/>
            <person name="Bajic V."/>
            <person name="Stingl U."/>
        </authorList>
    </citation>
    <scope>NUCLEOTIDE SEQUENCE [LARGE SCALE GENOMIC DNA]</scope>
    <source>
        <strain evidence="8">SCGC-AAA833F18</strain>
    </source>
</reference>
<dbReference type="InterPro" id="IPR000385">
    <property type="entry name" value="MoaA_NifB_PqqE_Fe-S-bd_CS"/>
</dbReference>
<dbReference type="PROSITE" id="PS01305">
    <property type="entry name" value="MOAA_NIFB_PQQE"/>
    <property type="match status" value="1"/>
</dbReference>
<keyword evidence="2" id="KW-0004">4Fe-4S</keyword>
<evidence type="ECO:0000313" key="9">
    <source>
        <dbReference type="Proteomes" id="UP000070399"/>
    </source>
</evidence>
<dbReference type="SFLD" id="SFLDF00385">
    <property type="entry name" value="7_8-dihydro-6-hydroxymethylpte"/>
    <property type="match status" value="1"/>
</dbReference>
<dbReference type="GO" id="GO:0051539">
    <property type="term" value="F:4 iron, 4 sulfur cluster binding"/>
    <property type="evidence" value="ECO:0007669"/>
    <property type="project" value="UniProtKB-KW"/>
</dbReference>
<dbReference type="InterPro" id="IPR007197">
    <property type="entry name" value="rSAM"/>
</dbReference>
<proteinExistence type="predicted"/>
<dbReference type="PANTHER" id="PTHR43306:SF1">
    <property type="entry name" value="7,8-DIHYDRO-6-HYDROXYMETHYLPTERIN DIMETHYLTRANSFERASE"/>
    <property type="match status" value="1"/>
</dbReference>
<dbReference type="InterPro" id="IPR013785">
    <property type="entry name" value="Aldolase_TIM"/>
</dbReference>
<dbReference type="InterPro" id="IPR034471">
    <property type="entry name" value="GDGT/MA_synthase"/>
</dbReference>
<dbReference type="Pfam" id="PF23545">
    <property type="entry name" value="Zn_ribbon_HMPTM"/>
    <property type="match status" value="1"/>
</dbReference>
<evidence type="ECO:0000259" key="7">
    <source>
        <dbReference type="PROSITE" id="PS51918"/>
    </source>
</evidence>
<dbReference type="Pfam" id="PF04055">
    <property type="entry name" value="Radical_SAM"/>
    <property type="match status" value="1"/>
</dbReference>
<keyword evidence="3" id="KW-0949">S-adenosyl-L-methionine</keyword>
<evidence type="ECO:0000256" key="6">
    <source>
        <dbReference type="ARBA" id="ARBA00023014"/>
    </source>
</evidence>
<evidence type="ECO:0000256" key="4">
    <source>
        <dbReference type="ARBA" id="ARBA00022723"/>
    </source>
</evidence>
<feature type="domain" description="Radical SAM core" evidence="7">
    <location>
        <begin position="89"/>
        <end position="303"/>
    </location>
</feature>
<keyword evidence="6" id="KW-0411">Iron-sulfur</keyword>
<keyword evidence="5" id="KW-0408">Iron</keyword>
<dbReference type="GO" id="GO:0008168">
    <property type="term" value="F:methyltransferase activity"/>
    <property type="evidence" value="ECO:0007669"/>
    <property type="project" value="InterPro"/>
</dbReference>
<evidence type="ECO:0000256" key="2">
    <source>
        <dbReference type="ARBA" id="ARBA00022485"/>
    </source>
</evidence>
<dbReference type="SMART" id="SM00729">
    <property type="entry name" value="Elp3"/>
    <property type="match status" value="1"/>
</dbReference>
<gene>
    <name evidence="8" type="ORF">AKJ35_00470</name>
</gene>
<comment type="caution">
    <text evidence="8">The sequence shown here is derived from an EMBL/GenBank/DDBJ whole genome shotgun (WGS) entry which is preliminary data.</text>
</comment>
<dbReference type="InterPro" id="IPR058240">
    <property type="entry name" value="rSAM_sf"/>
</dbReference>
<dbReference type="AlphaFoldDB" id="A0A133VT70"/>
<sequence>MAIMREMRTTTSVCPECLKVIPATIYEEDDKVWIKKECEEHGEFKDLYWGSYEFYKRAKEYAFDGRGVENPNVKKENPACPQDCGLCRLHKSHTALANIVVTNRCDLSCFYCFFYAKKAGYVYEPTIDQIDEMVKLLRAEKPIPCNAVQITGGEPGLRDDITEIIELIHSHGIDHVQLNTNAIRLANDGGFAEEAKDAGVNTVYMSFDGVSKDTNIKNHWEAPQAIENCREAGLGIVLVPTVINNFNDHEVGDILKYGFKNIDVIRGVNFQPVSLVGRMPREKREEQRITIPDVLKRIEDQTDGQIQMNDFFQVPTAMIISRFVEAVTGEPMYDLSSHFACGVATYVFQDDDGNLIPITRFVDVEGLLEYLKEKTEEIEKGKSRVLAGVKILAKISDFIDKDKEPEGLNLSKLLFKALVKHDYDALGRFHERSLFIGMMHFMDLYNYDIERVKRCCIHYAMTDGRIVPFCAFNVIPEWYRDESQESQGISIEEWEKRTGRSIKSDLYERDTEKLENSEAYQKFVKQLEEIRS</sequence>
<dbReference type="SFLD" id="SFLDG01067">
    <property type="entry name" value="SPASM/twitch_domain_containing"/>
    <property type="match status" value="1"/>
</dbReference>
<dbReference type="GO" id="GO:0032324">
    <property type="term" value="P:molybdopterin cofactor biosynthetic process"/>
    <property type="evidence" value="ECO:0007669"/>
    <property type="project" value="UniProtKB-ARBA"/>
</dbReference>
<name>A0A133VT70_9EURY</name>
<dbReference type="PROSITE" id="PS51918">
    <property type="entry name" value="RADICAL_SAM"/>
    <property type="match status" value="1"/>
</dbReference>
<dbReference type="InterPro" id="IPR056488">
    <property type="entry name" value="Zn_ribbon_HMPTM"/>
</dbReference>
<comment type="cofactor">
    <cofactor evidence="1">
        <name>[4Fe-4S] cluster</name>
        <dbReference type="ChEBI" id="CHEBI:49883"/>
    </cofactor>
</comment>
<keyword evidence="4" id="KW-0479">Metal-binding</keyword>
<organism evidence="8 9">
    <name type="scientific">candidate division MSBL1 archaeon SCGC-AAA833F18</name>
    <dbReference type="NCBI Taxonomy" id="1698257"/>
    <lineage>
        <taxon>Archaea</taxon>
        <taxon>Methanobacteriati</taxon>
        <taxon>Methanobacteriota</taxon>
        <taxon>candidate division MSBL1</taxon>
    </lineage>
</organism>
<dbReference type="PATRIC" id="fig|1698257.3.peg.151"/>
<dbReference type="EMBL" id="LHYO01000002">
    <property type="protein sequence ID" value="KXB09618.1"/>
    <property type="molecule type" value="Genomic_DNA"/>
</dbReference>
<dbReference type="NCBIfam" id="NF045702">
    <property type="entry name" value="rSAM_GDGT_ether"/>
    <property type="match status" value="1"/>
</dbReference>
<dbReference type="Gene3D" id="3.20.20.70">
    <property type="entry name" value="Aldolase class I"/>
    <property type="match status" value="1"/>
</dbReference>
<evidence type="ECO:0000256" key="5">
    <source>
        <dbReference type="ARBA" id="ARBA00023004"/>
    </source>
</evidence>
<evidence type="ECO:0000313" key="8">
    <source>
        <dbReference type="EMBL" id="KXB09618.1"/>
    </source>
</evidence>
<dbReference type="CDD" id="cd01335">
    <property type="entry name" value="Radical_SAM"/>
    <property type="match status" value="1"/>
</dbReference>
<dbReference type="SUPFAM" id="SSF102114">
    <property type="entry name" value="Radical SAM enzymes"/>
    <property type="match status" value="1"/>
</dbReference>
<dbReference type="Proteomes" id="UP000070399">
    <property type="component" value="Unassembled WGS sequence"/>
</dbReference>
<evidence type="ECO:0000256" key="1">
    <source>
        <dbReference type="ARBA" id="ARBA00001966"/>
    </source>
</evidence>
<dbReference type="PANTHER" id="PTHR43306">
    <property type="entry name" value="7,8-DIHYDRO-6-HYDROXYMETHYLPTERIN DIMETHYLTRANSFERASE"/>
    <property type="match status" value="1"/>
</dbReference>
<evidence type="ECO:0000256" key="3">
    <source>
        <dbReference type="ARBA" id="ARBA00022691"/>
    </source>
</evidence>
<dbReference type="SFLD" id="SFLDG01100">
    <property type="entry name" value="methyltransferase_(Class_D)"/>
    <property type="match status" value="1"/>
</dbReference>
<accession>A0A133VT70</accession>
<keyword evidence="9" id="KW-1185">Reference proteome</keyword>
<dbReference type="SFLD" id="SFLDS00029">
    <property type="entry name" value="Radical_SAM"/>
    <property type="match status" value="1"/>
</dbReference>